<dbReference type="AlphaFoldDB" id="A0A495Q9U1"/>
<keyword evidence="3" id="KW-0274">FAD</keyword>
<comment type="caution">
    <text evidence="6">The sequence shown here is derived from an EMBL/GenBank/DDBJ whole genome shotgun (WGS) entry which is preliminary data.</text>
</comment>
<feature type="domain" description="FAD/NAD(P)-binding" evidence="5">
    <location>
        <begin position="7"/>
        <end position="292"/>
    </location>
</feature>
<organism evidence="6 7">
    <name type="scientific">Actinomadura pelletieri DSM 43383</name>
    <dbReference type="NCBI Taxonomy" id="1120940"/>
    <lineage>
        <taxon>Bacteria</taxon>
        <taxon>Bacillati</taxon>
        <taxon>Actinomycetota</taxon>
        <taxon>Actinomycetes</taxon>
        <taxon>Streptosporangiales</taxon>
        <taxon>Thermomonosporaceae</taxon>
        <taxon>Actinomadura</taxon>
    </lineage>
</organism>
<evidence type="ECO:0000313" key="7">
    <source>
        <dbReference type="Proteomes" id="UP000274601"/>
    </source>
</evidence>
<dbReference type="GO" id="GO:0005737">
    <property type="term" value="C:cytoplasm"/>
    <property type="evidence" value="ECO:0007669"/>
    <property type="project" value="TreeGrafter"/>
</dbReference>
<dbReference type="PRINTS" id="PR00469">
    <property type="entry name" value="PNDRDTASEII"/>
</dbReference>
<protein>
    <submittedName>
        <fullName evidence="6">Pyridine nucleotide-disulfide oxidoreductase</fullName>
    </submittedName>
</protein>
<dbReference type="RefSeq" id="WP_121438181.1">
    <property type="nucleotide sequence ID" value="NZ_RBWU01000008.1"/>
</dbReference>
<dbReference type="Pfam" id="PF07992">
    <property type="entry name" value="Pyr_redox_2"/>
    <property type="match status" value="1"/>
</dbReference>
<evidence type="ECO:0000259" key="5">
    <source>
        <dbReference type="Pfam" id="PF07992"/>
    </source>
</evidence>
<dbReference type="PANTHER" id="PTHR43557">
    <property type="entry name" value="APOPTOSIS-INDUCING FACTOR 1"/>
    <property type="match status" value="1"/>
</dbReference>
<sequence length="383" mass="39737">MRSGTGTIVIVGGSVAATTASDALRRQGHDGPITVLSEESYAPYVRPPLSKAVLKGTEPVESVFMTALPSDVTLRTGARATGLDAERRRVLLAGGEEVPYDGLILATGARARRLGSSSGELVVRDLDDALALRDRLTTARSALIIGGGFLGMEIASSARSLGIEVTVIDQDPHLVRQFGRQLAARLTAAATAAGVVLARAAGGVELLGGEEVTGVRTGSGTVHEADVVITAAGCRPNVEWLAGTGLASPAGVRVDSRCRVRPDIVAAGDLVARPHGSGGLRRTPHWASALDQARVAAAALVRGAEAPVYRPRPFFWTEQWGLDIKIAGEIRPGTELSVLDGSLEDGDALVQWVLDGRPVAAGTVNRRVPIGRLHKLAAPAPAA</sequence>
<proteinExistence type="predicted"/>
<reference evidence="6 7" key="1">
    <citation type="submission" date="2018-10" db="EMBL/GenBank/DDBJ databases">
        <title>Genomic Encyclopedia of Archaeal and Bacterial Type Strains, Phase II (KMG-II): from individual species to whole genera.</title>
        <authorList>
            <person name="Goeker M."/>
        </authorList>
    </citation>
    <scope>NUCLEOTIDE SEQUENCE [LARGE SCALE GENOMIC DNA]</scope>
    <source>
        <strain evidence="6 7">DSM 43383</strain>
    </source>
</reference>
<evidence type="ECO:0000256" key="3">
    <source>
        <dbReference type="ARBA" id="ARBA00022827"/>
    </source>
</evidence>
<dbReference type="PRINTS" id="PR00368">
    <property type="entry name" value="FADPNR"/>
</dbReference>
<dbReference type="Proteomes" id="UP000274601">
    <property type="component" value="Unassembled WGS sequence"/>
</dbReference>
<dbReference type="EMBL" id="RBWU01000008">
    <property type="protein sequence ID" value="RKS68259.1"/>
    <property type="molecule type" value="Genomic_DNA"/>
</dbReference>
<evidence type="ECO:0000256" key="4">
    <source>
        <dbReference type="ARBA" id="ARBA00023002"/>
    </source>
</evidence>
<dbReference type="SUPFAM" id="SSF55424">
    <property type="entry name" value="FAD/NAD-linked reductases, dimerisation (C-terminal) domain"/>
    <property type="match status" value="1"/>
</dbReference>
<dbReference type="InterPro" id="IPR050446">
    <property type="entry name" value="FAD-oxidoreductase/Apoptosis"/>
</dbReference>
<dbReference type="GO" id="GO:0016651">
    <property type="term" value="F:oxidoreductase activity, acting on NAD(P)H"/>
    <property type="evidence" value="ECO:0007669"/>
    <property type="project" value="TreeGrafter"/>
</dbReference>
<dbReference type="OrthoDB" id="1145at2"/>
<evidence type="ECO:0000256" key="2">
    <source>
        <dbReference type="ARBA" id="ARBA00022630"/>
    </source>
</evidence>
<dbReference type="Gene3D" id="3.30.390.30">
    <property type="match status" value="1"/>
</dbReference>
<accession>A0A495Q9U1</accession>
<name>A0A495Q9U1_9ACTN</name>
<dbReference type="InterPro" id="IPR016156">
    <property type="entry name" value="FAD/NAD-linked_Rdtase_dimer_sf"/>
</dbReference>
<evidence type="ECO:0000256" key="1">
    <source>
        <dbReference type="ARBA" id="ARBA00001974"/>
    </source>
</evidence>
<keyword evidence="7" id="KW-1185">Reference proteome</keyword>
<evidence type="ECO:0000313" key="6">
    <source>
        <dbReference type="EMBL" id="RKS68259.1"/>
    </source>
</evidence>
<gene>
    <name evidence="6" type="ORF">BZB76_6519</name>
</gene>
<keyword evidence="4" id="KW-0560">Oxidoreductase</keyword>
<dbReference type="PANTHER" id="PTHR43557:SF2">
    <property type="entry name" value="RIESKE DOMAIN-CONTAINING PROTEIN-RELATED"/>
    <property type="match status" value="1"/>
</dbReference>
<dbReference type="SUPFAM" id="SSF51905">
    <property type="entry name" value="FAD/NAD(P)-binding domain"/>
    <property type="match status" value="2"/>
</dbReference>
<dbReference type="Gene3D" id="3.50.50.60">
    <property type="entry name" value="FAD/NAD(P)-binding domain"/>
    <property type="match status" value="2"/>
</dbReference>
<keyword evidence="2" id="KW-0285">Flavoprotein</keyword>
<dbReference type="InterPro" id="IPR023753">
    <property type="entry name" value="FAD/NAD-binding_dom"/>
</dbReference>
<comment type="cofactor">
    <cofactor evidence="1">
        <name>FAD</name>
        <dbReference type="ChEBI" id="CHEBI:57692"/>
    </cofactor>
</comment>
<dbReference type="InterPro" id="IPR036188">
    <property type="entry name" value="FAD/NAD-bd_sf"/>
</dbReference>